<evidence type="ECO:0000313" key="1">
    <source>
        <dbReference type="EMBL" id="RII43211.1"/>
    </source>
</evidence>
<accession>A0A399JCD0</accession>
<dbReference type="AlphaFoldDB" id="A0A399JCD0"/>
<keyword evidence="2" id="KW-1185">Reference proteome</keyword>
<name>A0A399JCD0_9MICC</name>
<dbReference type="InterPro" id="IPR021243">
    <property type="entry name" value="DUF2804"/>
</dbReference>
<dbReference type="Proteomes" id="UP000265419">
    <property type="component" value="Unassembled WGS sequence"/>
</dbReference>
<dbReference type="RefSeq" id="WP_119423583.1">
    <property type="nucleotide sequence ID" value="NZ_QQXK01000004.1"/>
</dbReference>
<sequence>MREITSPTALVARGGNLIPEAVGFSRRPLHTTDELPSGALHGYRTKRWDYWGITSPELFLGLTVADLDFGCVLQLYCHDRTTGETIVEETTKIPTPRGRIELPTGLPPFFVHGTVGDTSIRFDAAGENHTILRVETPRVSTVLEVDARGESLSVVVPWSPTRFQYTVKGPALPVSGIVMVDGREIRLDHDAWATLDRGRGRWRYSTDWNWAAGSGVNAAGHRVGLTLGAKWTDGTGSTENALVVDGMLDGPRPDAAWEYSLSSPDKPWRLRGSWIDATITPAHVRTASTQAVVAAGTTVQVFGRWAGSATLSDGRSVSLDGLTGWAEDARNRW</sequence>
<dbReference type="Pfam" id="PF10974">
    <property type="entry name" value="DUF2804"/>
    <property type="match status" value="1"/>
</dbReference>
<comment type="caution">
    <text evidence="1">The sequence shown here is derived from an EMBL/GenBank/DDBJ whole genome shotgun (WGS) entry which is preliminary data.</text>
</comment>
<protein>
    <submittedName>
        <fullName evidence="1">DUF2804 domain-containing protein</fullName>
    </submittedName>
</protein>
<organism evidence="1 2">
    <name type="scientific">Galactobacter valiniphilus</name>
    <dbReference type="NCBI Taxonomy" id="2676122"/>
    <lineage>
        <taxon>Bacteria</taxon>
        <taxon>Bacillati</taxon>
        <taxon>Actinomycetota</taxon>
        <taxon>Actinomycetes</taxon>
        <taxon>Micrococcales</taxon>
        <taxon>Micrococcaceae</taxon>
        <taxon>Galactobacter</taxon>
    </lineage>
</organism>
<dbReference type="PANTHER" id="PTHR35868">
    <property type="entry name" value="DUF2804 DOMAIN-CONTAINING PROTEIN-RELATED"/>
    <property type="match status" value="1"/>
</dbReference>
<proteinExistence type="predicted"/>
<dbReference type="PANTHER" id="PTHR35868:SF3">
    <property type="entry name" value="DUF2804 DOMAIN-CONTAINING PROTEIN"/>
    <property type="match status" value="1"/>
</dbReference>
<reference evidence="1 2" key="1">
    <citation type="submission" date="2018-07" db="EMBL/GenBank/DDBJ databases">
        <title>Arthrobacter sp. nov., isolated from raw cow's milk with high bacterial count.</title>
        <authorList>
            <person name="Hahne J."/>
            <person name="Isele D."/>
            <person name="Lipski A."/>
        </authorList>
    </citation>
    <scope>NUCLEOTIDE SEQUENCE [LARGE SCALE GENOMIC DNA]</scope>
    <source>
        <strain evidence="1 2">JZ R-35</strain>
    </source>
</reference>
<gene>
    <name evidence="1" type="ORF">DWB68_02575</name>
</gene>
<evidence type="ECO:0000313" key="2">
    <source>
        <dbReference type="Proteomes" id="UP000265419"/>
    </source>
</evidence>
<dbReference type="EMBL" id="QQXK01000004">
    <property type="protein sequence ID" value="RII43211.1"/>
    <property type="molecule type" value="Genomic_DNA"/>
</dbReference>